<comment type="caution">
    <text evidence="10">The sequence shown here is derived from an EMBL/GenBank/DDBJ whole genome shotgun (WGS) entry which is preliminary data.</text>
</comment>
<dbReference type="Proteomes" id="UP000232196">
    <property type="component" value="Unassembled WGS sequence"/>
</dbReference>
<keyword evidence="5 9" id="KW-0408">Iron</keyword>
<evidence type="ECO:0000256" key="4">
    <source>
        <dbReference type="ARBA" id="ARBA00022967"/>
    </source>
</evidence>
<dbReference type="GO" id="GO:0031967">
    <property type="term" value="C:organelle envelope"/>
    <property type="evidence" value="ECO:0007669"/>
    <property type="project" value="UniProtKB-ARBA"/>
</dbReference>
<dbReference type="GO" id="GO:0008324">
    <property type="term" value="F:monoatomic cation transmembrane transporter activity"/>
    <property type="evidence" value="ECO:0007669"/>
    <property type="project" value="UniProtKB-ARBA"/>
</dbReference>
<name>A0A2M9XG23_9LEPT</name>
<feature type="binding site" evidence="9">
    <location>
        <position position="126"/>
    </location>
    <ligand>
        <name>[2Fe-2S] cluster</name>
        <dbReference type="ChEBI" id="CHEBI:190135"/>
    </ligand>
</feature>
<evidence type="ECO:0000256" key="5">
    <source>
        <dbReference type="ARBA" id="ARBA00023004"/>
    </source>
</evidence>
<feature type="binding site" evidence="9">
    <location>
        <position position="130"/>
    </location>
    <ligand>
        <name>[2Fe-2S] cluster</name>
        <dbReference type="ChEBI" id="CHEBI:190135"/>
    </ligand>
</feature>
<comment type="cofactor">
    <cofactor evidence="9">
        <name>[2Fe-2S] cluster</name>
        <dbReference type="ChEBI" id="CHEBI:190135"/>
    </cofactor>
    <text evidence="9">Binds 1 [2Fe-2S] cluster.</text>
</comment>
<dbReference type="NCBIfam" id="TIGR01958">
    <property type="entry name" value="nuoE_fam"/>
    <property type="match status" value="1"/>
</dbReference>
<evidence type="ECO:0000256" key="9">
    <source>
        <dbReference type="PIRSR" id="PIRSR000216-1"/>
    </source>
</evidence>
<keyword evidence="3 9" id="KW-0479">Metal-binding</keyword>
<dbReference type="Gene3D" id="3.40.30.10">
    <property type="entry name" value="Glutaredoxin"/>
    <property type="match status" value="1"/>
</dbReference>
<sequence>MSYQFSSQSVARLDKLLEMFPDKRSVILPGLYLLQKEQGFVDREGMEALAEKIGSPISLAQVYGVATFYTLYNKKPVGKYHIQICGTSSCYMRGNDKLEKHICSNLGIELGETTPDKKFTLEEVECLGACGYAPMVQINDAYYENLTFEKMDEILKDLT</sequence>
<dbReference type="Gene3D" id="1.10.10.1590">
    <property type="entry name" value="NADH-quinone oxidoreductase subunit E"/>
    <property type="match status" value="1"/>
</dbReference>
<accession>A0A2M9XG23</accession>
<dbReference type="GO" id="GO:0098796">
    <property type="term" value="C:membrane protein complex"/>
    <property type="evidence" value="ECO:0007669"/>
    <property type="project" value="UniProtKB-ARBA"/>
</dbReference>
<dbReference type="GO" id="GO:0046872">
    <property type="term" value="F:metal ion binding"/>
    <property type="evidence" value="ECO:0007669"/>
    <property type="project" value="UniProtKB-KW"/>
</dbReference>
<dbReference type="GO" id="GO:0051537">
    <property type="term" value="F:2 iron, 2 sulfur cluster binding"/>
    <property type="evidence" value="ECO:0007669"/>
    <property type="project" value="UniProtKB-KW"/>
</dbReference>
<evidence type="ECO:0000256" key="8">
    <source>
        <dbReference type="ARBA" id="ARBA00034078"/>
    </source>
</evidence>
<gene>
    <name evidence="10" type="ORF">CH357_03565</name>
</gene>
<dbReference type="GO" id="GO:0003954">
    <property type="term" value="F:NADH dehydrogenase activity"/>
    <property type="evidence" value="ECO:0007669"/>
    <property type="project" value="TreeGrafter"/>
</dbReference>
<proteinExistence type="inferred from homology"/>
<dbReference type="GO" id="GO:0022804">
    <property type="term" value="F:active transmembrane transporter activity"/>
    <property type="evidence" value="ECO:0007669"/>
    <property type="project" value="UniProtKB-ARBA"/>
</dbReference>
<dbReference type="RefSeq" id="WP_100705408.1">
    <property type="nucleotide sequence ID" value="NZ_NPDL01000002.1"/>
</dbReference>
<feature type="binding site" evidence="9">
    <location>
        <position position="90"/>
    </location>
    <ligand>
        <name>[2Fe-2S] cluster</name>
        <dbReference type="ChEBI" id="CHEBI:190135"/>
    </ligand>
</feature>
<organism evidence="10 11">
    <name type="scientific">Leptospira hartskeerlii</name>
    <dbReference type="NCBI Taxonomy" id="2023177"/>
    <lineage>
        <taxon>Bacteria</taxon>
        <taxon>Pseudomonadati</taxon>
        <taxon>Spirochaetota</taxon>
        <taxon>Spirochaetia</taxon>
        <taxon>Leptospirales</taxon>
        <taxon>Leptospiraceae</taxon>
        <taxon>Leptospira</taxon>
    </lineage>
</organism>
<dbReference type="CDD" id="cd03064">
    <property type="entry name" value="TRX_Fd_NuoE"/>
    <property type="match status" value="1"/>
</dbReference>
<dbReference type="Pfam" id="PF01257">
    <property type="entry name" value="2Fe-2S_thioredx"/>
    <property type="match status" value="1"/>
</dbReference>
<keyword evidence="7" id="KW-0520">NAD</keyword>
<reference evidence="10 11" key="1">
    <citation type="submission" date="2017-07" db="EMBL/GenBank/DDBJ databases">
        <title>Leptospira spp. isolated from tropical soils.</title>
        <authorList>
            <person name="Thibeaux R."/>
            <person name="Iraola G."/>
            <person name="Ferres I."/>
            <person name="Bierque E."/>
            <person name="Girault D."/>
            <person name="Soupe-Gilbert M.-E."/>
            <person name="Picardeau M."/>
            <person name="Goarant C."/>
        </authorList>
    </citation>
    <scope>NUCLEOTIDE SEQUENCE [LARGE SCALE GENOMIC DNA]</scope>
    <source>
        <strain evidence="10 11">MCA1-C-A1</strain>
    </source>
</reference>
<keyword evidence="6 9" id="KW-0411">Iron-sulfur</keyword>
<dbReference type="InterPro" id="IPR036249">
    <property type="entry name" value="Thioredoxin-like_sf"/>
</dbReference>
<evidence type="ECO:0000313" key="11">
    <source>
        <dbReference type="Proteomes" id="UP000232196"/>
    </source>
</evidence>
<evidence type="ECO:0000256" key="7">
    <source>
        <dbReference type="ARBA" id="ARBA00023027"/>
    </source>
</evidence>
<keyword evidence="4" id="KW-1278">Translocase</keyword>
<dbReference type="GO" id="GO:0022890">
    <property type="term" value="F:inorganic cation transmembrane transporter activity"/>
    <property type="evidence" value="ECO:0007669"/>
    <property type="project" value="UniProtKB-ARBA"/>
</dbReference>
<dbReference type="FunFam" id="3.40.30.10:FF:000022">
    <property type="entry name" value="NADH dehydrogenase flavoprotein 2, mitochondrial"/>
    <property type="match status" value="1"/>
</dbReference>
<keyword evidence="2 9" id="KW-0001">2Fe-2S</keyword>
<dbReference type="EMBL" id="NPDN01000002">
    <property type="protein sequence ID" value="PJZ26584.1"/>
    <property type="molecule type" value="Genomic_DNA"/>
</dbReference>
<dbReference type="PIRSF" id="PIRSF000216">
    <property type="entry name" value="NADH_DH_24kDa"/>
    <property type="match status" value="1"/>
</dbReference>
<evidence type="ECO:0000256" key="6">
    <source>
        <dbReference type="ARBA" id="ARBA00023014"/>
    </source>
</evidence>
<dbReference type="AlphaFoldDB" id="A0A2M9XG23"/>
<evidence type="ECO:0000256" key="3">
    <source>
        <dbReference type="ARBA" id="ARBA00022723"/>
    </source>
</evidence>
<dbReference type="OrthoDB" id="9807941at2"/>
<dbReference type="GO" id="GO:0098662">
    <property type="term" value="P:inorganic cation transmembrane transport"/>
    <property type="evidence" value="ECO:0007669"/>
    <property type="project" value="UniProtKB-ARBA"/>
</dbReference>
<dbReference type="InterPro" id="IPR002023">
    <property type="entry name" value="NuoE-like"/>
</dbReference>
<dbReference type="FunFam" id="1.10.10.1590:FF:000001">
    <property type="entry name" value="NADH-quinone oxidoreductase subunit E"/>
    <property type="match status" value="1"/>
</dbReference>
<dbReference type="PROSITE" id="PS01099">
    <property type="entry name" value="COMPLEX1_24K"/>
    <property type="match status" value="1"/>
</dbReference>
<evidence type="ECO:0000256" key="1">
    <source>
        <dbReference type="ARBA" id="ARBA00010643"/>
    </source>
</evidence>
<dbReference type="GO" id="GO:0031090">
    <property type="term" value="C:organelle membrane"/>
    <property type="evidence" value="ECO:0007669"/>
    <property type="project" value="UniProtKB-ARBA"/>
</dbReference>
<keyword evidence="11" id="KW-1185">Reference proteome</keyword>
<protein>
    <submittedName>
        <fullName evidence="10">NAD(P)H-dependent oxidoreductase subunit E</fullName>
    </submittedName>
</protein>
<comment type="cofactor">
    <cofactor evidence="8">
        <name>[2Fe-2S] cluster</name>
        <dbReference type="ChEBI" id="CHEBI:190135"/>
    </cofactor>
</comment>
<dbReference type="PANTHER" id="PTHR10371:SF3">
    <property type="entry name" value="NADH DEHYDROGENASE [UBIQUINONE] FLAVOPROTEIN 2, MITOCHONDRIAL"/>
    <property type="match status" value="1"/>
</dbReference>
<dbReference type="PANTHER" id="PTHR10371">
    <property type="entry name" value="NADH DEHYDROGENASE UBIQUINONE FLAVOPROTEIN 2, MITOCHONDRIAL"/>
    <property type="match status" value="1"/>
</dbReference>
<comment type="similarity">
    <text evidence="1">Belongs to the complex I 24 kDa subunit family.</text>
</comment>
<feature type="binding site" evidence="9">
    <location>
        <position position="85"/>
    </location>
    <ligand>
        <name>[2Fe-2S] cluster</name>
        <dbReference type="ChEBI" id="CHEBI:190135"/>
    </ligand>
</feature>
<dbReference type="SUPFAM" id="SSF52833">
    <property type="entry name" value="Thioredoxin-like"/>
    <property type="match status" value="1"/>
</dbReference>
<evidence type="ECO:0000256" key="2">
    <source>
        <dbReference type="ARBA" id="ARBA00022714"/>
    </source>
</evidence>
<dbReference type="InterPro" id="IPR041921">
    <property type="entry name" value="NuoE_N"/>
</dbReference>
<dbReference type="GO" id="GO:1902494">
    <property type="term" value="C:catalytic complex"/>
    <property type="evidence" value="ECO:0007669"/>
    <property type="project" value="UniProtKB-ARBA"/>
</dbReference>
<dbReference type="InterPro" id="IPR042128">
    <property type="entry name" value="NuoE_dom"/>
</dbReference>
<evidence type="ECO:0000313" key="10">
    <source>
        <dbReference type="EMBL" id="PJZ26584.1"/>
    </source>
</evidence>